<reference evidence="1" key="1">
    <citation type="submission" date="2023-04" db="EMBL/GenBank/DDBJ databases">
        <title>A chromosome-level genome assembly of the parasitoid wasp Eretmocerus hayati.</title>
        <authorList>
            <person name="Zhong Y."/>
            <person name="Liu S."/>
            <person name="Liu Y."/>
        </authorList>
    </citation>
    <scope>NUCLEOTIDE SEQUENCE</scope>
    <source>
        <strain evidence="1">ZJU_SS_LIU_2023</strain>
    </source>
</reference>
<comment type="caution">
    <text evidence="1">The sequence shown here is derived from an EMBL/GenBank/DDBJ whole genome shotgun (WGS) entry which is preliminary data.</text>
</comment>
<evidence type="ECO:0000313" key="1">
    <source>
        <dbReference type="EMBL" id="KAJ8672403.1"/>
    </source>
</evidence>
<accession>A0ACC2NNF9</accession>
<name>A0ACC2NNF9_9HYME</name>
<sequence>MLRDRNKLEIVEDHPKNTVQAAEQAQRYSEAVLNLKTEHKNREKRDSGVSFPNFEKWYHSSPSQKKPSINQYSHCRLIVETLDVCISKLLDAGSTRDIWHELCTIILEQLQFKDDTIKKYQKRIKTTFTTYLNWFIGEVLRHIVKSSQSRNSKDEGVRDRHNNDDATQINRKEGEPDFAPFPVHHIVNVAEALQVQGEENVIEVQDHGFELADPTNGDITTPDVSHQVTTSAERTEMKPESLTEVLEVKNEESVLKPRSQQRKDPSTQAKRMIESNESTEVEYSGESEKQKRGKNEFVAYHKFYFRDVKNEDYVTIVAFCKHSDCTWFKFISRKLICEPYEDVEMETLQDGPDGGVHARGEKHRRFITGPKRQEWAKN</sequence>
<dbReference type="Proteomes" id="UP001239111">
    <property type="component" value="Chromosome 3"/>
</dbReference>
<organism evidence="1 2">
    <name type="scientific">Eretmocerus hayati</name>
    <dbReference type="NCBI Taxonomy" id="131215"/>
    <lineage>
        <taxon>Eukaryota</taxon>
        <taxon>Metazoa</taxon>
        <taxon>Ecdysozoa</taxon>
        <taxon>Arthropoda</taxon>
        <taxon>Hexapoda</taxon>
        <taxon>Insecta</taxon>
        <taxon>Pterygota</taxon>
        <taxon>Neoptera</taxon>
        <taxon>Endopterygota</taxon>
        <taxon>Hymenoptera</taxon>
        <taxon>Apocrita</taxon>
        <taxon>Proctotrupomorpha</taxon>
        <taxon>Chalcidoidea</taxon>
        <taxon>Aphelinidae</taxon>
        <taxon>Aphelininae</taxon>
        <taxon>Eretmocerus</taxon>
    </lineage>
</organism>
<proteinExistence type="predicted"/>
<keyword evidence="2" id="KW-1185">Reference proteome</keyword>
<dbReference type="EMBL" id="CM056743">
    <property type="protein sequence ID" value="KAJ8672403.1"/>
    <property type="molecule type" value="Genomic_DNA"/>
</dbReference>
<evidence type="ECO:0000313" key="2">
    <source>
        <dbReference type="Proteomes" id="UP001239111"/>
    </source>
</evidence>
<gene>
    <name evidence="1" type="ORF">QAD02_003662</name>
</gene>
<protein>
    <submittedName>
        <fullName evidence="1">Uncharacterized protein</fullName>
    </submittedName>
</protein>